<organism evidence="2 3">
    <name type="scientific">Arachis hypogaea</name>
    <name type="common">Peanut</name>
    <dbReference type="NCBI Taxonomy" id="3818"/>
    <lineage>
        <taxon>Eukaryota</taxon>
        <taxon>Viridiplantae</taxon>
        <taxon>Streptophyta</taxon>
        <taxon>Embryophyta</taxon>
        <taxon>Tracheophyta</taxon>
        <taxon>Spermatophyta</taxon>
        <taxon>Magnoliopsida</taxon>
        <taxon>eudicotyledons</taxon>
        <taxon>Gunneridae</taxon>
        <taxon>Pentapetalae</taxon>
        <taxon>rosids</taxon>
        <taxon>fabids</taxon>
        <taxon>Fabales</taxon>
        <taxon>Fabaceae</taxon>
        <taxon>Papilionoideae</taxon>
        <taxon>50 kb inversion clade</taxon>
        <taxon>dalbergioids sensu lato</taxon>
        <taxon>Dalbergieae</taxon>
        <taxon>Pterocarpus clade</taxon>
        <taxon>Arachis</taxon>
    </lineage>
</organism>
<name>A0A445D5H0_ARAHY</name>
<gene>
    <name evidence="2" type="ORF">Ahy_A05g024270</name>
</gene>
<accession>A0A445D5H0</accession>
<feature type="region of interest" description="Disordered" evidence="1">
    <location>
        <begin position="1"/>
        <end position="47"/>
    </location>
</feature>
<dbReference type="AlphaFoldDB" id="A0A445D5H0"/>
<protein>
    <submittedName>
        <fullName evidence="2">Uncharacterized protein</fullName>
    </submittedName>
</protein>
<proteinExistence type="predicted"/>
<dbReference type="EMBL" id="SDMP01000005">
    <property type="protein sequence ID" value="RYR58482.1"/>
    <property type="molecule type" value="Genomic_DNA"/>
</dbReference>
<evidence type="ECO:0000313" key="2">
    <source>
        <dbReference type="EMBL" id="RYR58482.1"/>
    </source>
</evidence>
<keyword evidence="3" id="KW-1185">Reference proteome</keyword>
<reference evidence="2 3" key="1">
    <citation type="submission" date="2019-01" db="EMBL/GenBank/DDBJ databases">
        <title>Sequencing of cultivated peanut Arachis hypogaea provides insights into genome evolution and oil improvement.</title>
        <authorList>
            <person name="Chen X."/>
        </authorList>
    </citation>
    <scope>NUCLEOTIDE SEQUENCE [LARGE SCALE GENOMIC DNA]</scope>
    <source>
        <strain evidence="3">cv. Fuhuasheng</strain>
        <tissue evidence="2">Leaves</tissue>
    </source>
</reference>
<sequence>MLIQRLNDANASEPELVERITETEGSVNGETKKEESQLKSGGRQDSYEEEAIELTAEGLDTIEAIDCVLGSSWSFLLGT</sequence>
<evidence type="ECO:0000256" key="1">
    <source>
        <dbReference type="SAM" id="MobiDB-lite"/>
    </source>
</evidence>
<evidence type="ECO:0000313" key="3">
    <source>
        <dbReference type="Proteomes" id="UP000289738"/>
    </source>
</evidence>
<dbReference type="Proteomes" id="UP000289738">
    <property type="component" value="Chromosome A05"/>
</dbReference>
<comment type="caution">
    <text evidence="2">The sequence shown here is derived from an EMBL/GenBank/DDBJ whole genome shotgun (WGS) entry which is preliminary data.</text>
</comment>